<protein>
    <submittedName>
        <fullName evidence="4">EAL domain-containing protein</fullName>
    </submittedName>
</protein>
<evidence type="ECO:0000313" key="5">
    <source>
        <dbReference type="Proteomes" id="UP000253759"/>
    </source>
</evidence>
<dbReference type="AlphaFoldDB" id="A0A369W7I3"/>
<proteinExistence type="predicted"/>
<dbReference type="InterPro" id="IPR035919">
    <property type="entry name" value="EAL_sf"/>
</dbReference>
<dbReference type="InterPro" id="IPR001633">
    <property type="entry name" value="EAL_dom"/>
</dbReference>
<name>A0A369W7I3_9HYPH</name>
<dbReference type="Gene3D" id="3.20.20.450">
    <property type="entry name" value="EAL domain"/>
    <property type="match status" value="1"/>
</dbReference>
<accession>A0A369W7I3</accession>
<evidence type="ECO:0000313" key="4">
    <source>
        <dbReference type="EMBL" id="RDE10656.1"/>
    </source>
</evidence>
<keyword evidence="2" id="KW-0812">Transmembrane</keyword>
<comment type="caution">
    <text evidence="4">The sequence shown here is derived from an EMBL/GenBank/DDBJ whole genome shotgun (WGS) entry which is preliminary data.</text>
</comment>
<dbReference type="RefSeq" id="WP_114644373.1">
    <property type="nucleotide sequence ID" value="NZ_QQNH01000001.1"/>
</dbReference>
<keyword evidence="2" id="KW-0472">Membrane</keyword>
<dbReference type="EMBL" id="QQNH01000001">
    <property type="protein sequence ID" value="RDE10656.1"/>
    <property type="molecule type" value="Genomic_DNA"/>
</dbReference>
<feature type="domain" description="EAL" evidence="3">
    <location>
        <begin position="151"/>
        <end position="381"/>
    </location>
</feature>
<dbReference type="SUPFAM" id="SSF141868">
    <property type="entry name" value="EAL domain-like"/>
    <property type="match status" value="1"/>
</dbReference>
<evidence type="ECO:0000259" key="3">
    <source>
        <dbReference type="Pfam" id="PF00563"/>
    </source>
</evidence>
<dbReference type="OrthoDB" id="7178689at2"/>
<feature type="transmembrane region" description="Helical" evidence="2">
    <location>
        <begin position="5"/>
        <end position="23"/>
    </location>
</feature>
<keyword evidence="2" id="KW-1133">Transmembrane helix</keyword>
<dbReference type="Proteomes" id="UP000253759">
    <property type="component" value="Unassembled WGS sequence"/>
</dbReference>
<dbReference type="Pfam" id="PF00563">
    <property type="entry name" value="EAL"/>
    <property type="match status" value="1"/>
</dbReference>
<sequence>MQGLVYIFVGICAAALAIAAYFLLGFTPIESLLLALVVGLGGALIEERSARRRAFARLERGVEDMGRLLATDARAGQVLSERVNAIADLDLGPRLDVIEADMSVLGTVVRQVAEAVSELESARPQPRPADDRDGFDAGPALLRRPSVPLGEVRRALDEGRLVHHVRPIMRLPQRKVQAYTLVPRLEIDGQLVDPPEFMPVPHGEGDMVIRRIERIGADEGVRIVRRARLLGEPVSLLLDISPSTLGDRDALDQLLSVLAANRAVNPDLAFALDYRDWAALDRAAADGVAALVQQGAGLAIRNATTLRLDFAGLAEKGVRYVATAARPFLKSPSALTDFHASDISDYIRRFGINLLITGTDEETDILGLLDDGIRLAEGRALGALAPLGPELSDEAGDQLRRAGAR</sequence>
<organism evidence="4 5">
    <name type="scientific">Pelagibacterium lacus</name>
    <dbReference type="NCBI Taxonomy" id="2282655"/>
    <lineage>
        <taxon>Bacteria</taxon>
        <taxon>Pseudomonadati</taxon>
        <taxon>Pseudomonadota</taxon>
        <taxon>Alphaproteobacteria</taxon>
        <taxon>Hyphomicrobiales</taxon>
        <taxon>Devosiaceae</taxon>
        <taxon>Pelagibacterium</taxon>
    </lineage>
</organism>
<evidence type="ECO:0000256" key="2">
    <source>
        <dbReference type="SAM" id="Phobius"/>
    </source>
</evidence>
<keyword evidence="5" id="KW-1185">Reference proteome</keyword>
<evidence type="ECO:0000256" key="1">
    <source>
        <dbReference type="SAM" id="MobiDB-lite"/>
    </source>
</evidence>
<gene>
    <name evidence="4" type="ORF">DVH29_01525</name>
</gene>
<reference evidence="5" key="1">
    <citation type="submission" date="2018-07" db="EMBL/GenBank/DDBJ databases">
        <authorList>
            <person name="Liu B.-T."/>
            <person name="Du Z."/>
        </authorList>
    </citation>
    <scope>NUCLEOTIDE SEQUENCE [LARGE SCALE GENOMIC DNA]</scope>
    <source>
        <strain evidence="5">XYN52</strain>
    </source>
</reference>
<feature type="region of interest" description="Disordered" evidence="1">
    <location>
        <begin position="119"/>
        <end position="142"/>
    </location>
</feature>